<dbReference type="AlphaFoldDB" id="A0A641AKN8"/>
<dbReference type="EMBL" id="SDPP02000004">
    <property type="protein sequence ID" value="KAA1374880.1"/>
    <property type="molecule type" value="Genomic_DNA"/>
</dbReference>
<evidence type="ECO:0000256" key="2">
    <source>
        <dbReference type="ARBA" id="ARBA00022679"/>
    </source>
</evidence>
<dbReference type="Proteomes" id="UP001515100">
    <property type="component" value="Unassembled WGS sequence"/>
</dbReference>
<comment type="caution">
    <text evidence="8">The sequence shown here is derived from an EMBL/GenBank/DDBJ whole genome shotgun (WGS) entry which is preliminary data.</text>
</comment>
<dbReference type="InterPro" id="IPR002173">
    <property type="entry name" value="Carboh/pur_kinase_PfkB_CS"/>
</dbReference>
<reference evidence="8" key="1">
    <citation type="submission" date="2019-09" db="EMBL/GenBank/DDBJ databases">
        <authorList>
            <person name="Li J."/>
        </authorList>
    </citation>
    <scope>NUCLEOTIDE SEQUENCE [LARGE SCALE GENOMIC DNA]</scope>
    <source>
        <strain evidence="8">NRBC 14897</strain>
    </source>
</reference>
<feature type="domain" description="Carbohydrate kinase PfkB" evidence="7">
    <location>
        <begin position="35"/>
        <end position="300"/>
    </location>
</feature>
<evidence type="ECO:0000256" key="6">
    <source>
        <dbReference type="PIRNR" id="PIRNR000535"/>
    </source>
</evidence>
<dbReference type="InterPro" id="IPR017583">
    <property type="entry name" value="Tagatose/fructose_Pkinase"/>
</dbReference>
<dbReference type="OrthoDB" id="9801219at2"/>
<evidence type="ECO:0000256" key="4">
    <source>
        <dbReference type="ARBA" id="ARBA00022777"/>
    </source>
</evidence>
<dbReference type="Gene3D" id="3.40.1190.20">
    <property type="match status" value="1"/>
</dbReference>
<dbReference type="GO" id="GO:0008443">
    <property type="term" value="F:phosphofructokinase activity"/>
    <property type="evidence" value="ECO:0007669"/>
    <property type="project" value="TreeGrafter"/>
</dbReference>
<protein>
    <submittedName>
        <fullName evidence="8">1-phosphofructokinase family hexose kinase</fullName>
    </submittedName>
</protein>
<dbReference type="PANTHER" id="PTHR46566:SF5">
    <property type="entry name" value="1-PHOSPHOFRUCTOKINASE"/>
    <property type="match status" value="1"/>
</dbReference>
<dbReference type="RefSeq" id="WP_129185457.1">
    <property type="nucleotide sequence ID" value="NZ_JAGIOG010000001.1"/>
</dbReference>
<dbReference type="GO" id="GO:0005524">
    <property type="term" value="F:ATP binding"/>
    <property type="evidence" value="ECO:0007669"/>
    <property type="project" value="UniProtKB-KW"/>
</dbReference>
<gene>
    <name evidence="8" type="ORF">ESP62_016035</name>
</gene>
<name>A0A641AKN8_9ACTN</name>
<keyword evidence="9" id="KW-1185">Reference proteome</keyword>
<evidence type="ECO:0000259" key="7">
    <source>
        <dbReference type="Pfam" id="PF00294"/>
    </source>
</evidence>
<accession>A0A641AKN8</accession>
<dbReference type="SUPFAM" id="SSF53613">
    <property type="entry name" value="Ribokinase-like"/>
    <property type="match status" value="1"/>
</dbReference>
<dbReference type="InterPro" id="IPR029056">
    <property type="entry name" value="Ribokinase-like"/>
</dbReference>
<keyword evidence="4" id="KW-0418">Kinase</keyword>
<proteinExistence type="inferred from homology"/>
<comment type="similarity">
    <text evidence="1">Belongs to the carbohydrate kinase PfkB family.</text>
</comment>
<dbReference type="CDD" id="cd01164">
    <property type="entry name" value="FruK_PfkB_like"/>
    <property type="match status" value="1"/>
</dbReference>
<dbReference type="PANTHER" id="PTHR46566">
    <property type="entry name" value="1-PHOSPHOFRUCTOKINASE-RELATED"/>
    <property type="match status" value="1"/>
</dbReference>
<dbReference type="PROSITE" id="PS00584">
    <property type="entry name" value="PFKB_KINASES_2"/>
    <property type="match status" value="1"/>
</dbReference>
<dbReference type="InterPro" id="IPR011611">
    <property type="entry name" value="PfkB_dom"/>
</dbReference>
<dbReference type="GO" id="GO:0005829">
    <property type="term" value="C:cytosol"/>
    <property type="evidence" value="ECO:0007669"/>
    <property type="project" value="TreeGrafter"/>
</dbReference>
<dbReference type="NCBIfam" id="TIGR03168">
    <property type="entry name" value="1-PFK"/>
    <property type="match status" value="1"/>
</dbReference>
<evidence type="ECO:0000256" key="1">
    <source>
        <dbReference type="ARBA" id="ARBA00010688"/>
    </source>
</evidence>
<organism evidence="8 9">
    <name type="scientific">Aeromicrobium fastidiosum</name>
    <dbReference type="NCBI Taxonomy" id="52699"/>
    <lineage>
        <taxon>Bacteria</taxon>
        <taxon>Bacillati</taxon>
        <taxon>Actinomycetota</taxon>
        <taxon>Actinomycetes</taxon>
        <taxon>Propionibacteriales</taxon>
        <taxon>Nocardioidaceae</taxon>
        <taxon>Aeromicrobium</taxon>
    </lineage>
</organism>
<keyword evidence="5" id="KW-0067">ATP-binding</keyword>
<keyword evidence="2 6" id="KW-0808">Transferase</keyword>
<sequence>MIVTVTANPAIDRLLTLDGPLVRGAVGRTDASLDQPGGKGVNVARVIAAAGHEVVAVFPAAAHDSFVTAVEATALSHLAVPTAHRVRVNLTLAEADGTTTKLNAPGAELSTDELERLTAAIVTGSKGASWVVLSGSLPPGVPDDWYAGLTRTLRAQGSRVAVDASGAPLLAALGSPDHAPDLVKPNAHEVVDLVGGDADAIEADHELAAATAQRVRREHGPAAVLLTLGASGAVLATADGSWFAASPPIVPVSTVGAGDSSLAGYLLAEVDGHDAPGCLAVAVRHGSAAAALAGSTPPTPSDVARLDAVHPQQLSLHSHLSQKDGHVITHHG</sequence>
<evidence type="ECO:0000313" key="8">
    <source>
        <dbReference type="EMBL" id="KAA1374880.1"/>
    </source>
</evidence>
<dbReference type="Pfam" id="PF00294">
    <property type="entry name" value="PfkB"/>
    <property type="match status" value="1"/>
</dbReference>
<evidence type="ECO:0000256" key="5">
    <source>
        <dbReference type="ARBA" id="ARBA00022840"/>
    </source>
</evidence>
<evidence type="ECO:0000313" key="9">
    <source>
        <dbReference type="Proteomes" id="UP001515100"/>
    </source>
</evidence>
<dbReference type="PIRSF" id="PIRSF000535">
    <property type="entry name" value="1PFK/6PFK/LacC"/>
    <property type="match status" value="1"/>
</dbReference>
<keyword evidence="3" id="KW-0547">Nucleotide-binding</keyword>
<evidence type="ECO:0000256" key="3">
    <source>
        <dbReference type="ARBA" id="ARBA00022741"/>
    </source>
</evidence>